<reference evidence="2" key="1">
    <citation type="submission" date="2016-10" db="EMBL/GenBank/DDBJ databases">
        <authorList>
            <person name="Varghese N."/>
        </authorList>
    </citation>
    <scope>NUCLEOTIDE SEQUENCE [LARGE SCALE GENOMIC DNA]</scope>
    <source>
        <strain evidence="2">HL 19</strain>
    </source>
</reference>
<sequence>MMCYTDKPTAELHRRANQLKAERENAFRMEEIAEDGAPTDLEELGFDANISAQLTEGELEEIEAELQARGEP</sequence>
<evidence type="ECO:0000313" key="1">
    <source>
        <dbReference type="EMBL" id="SCY27894.1"/>
    </source>
</evidence>
<keyword evidence="2" id="KW-1185">Reference proteome</keyword>
<dbReference type="AlphaFoldDB" id="A0A1G5ELT3"/>
<dbReference type="EMBL" id="FMUN01000004">
    <property type="protein sequence ID" value="SCY27894.1"/>
    <property type="molecule type" value="Genomic_DNA"/>
</dbReference>
<accession>A0A1G5ELT3</accession>
<evidence type="ECO:0000313" key="2">
    <source>
        <dbReference type="Proteomes" id="UP000183104"/>
    </source>
</evidence>
<dbReference type="Proteomes" id="UP000183104">
    <property type="component" value="Unassembled WGS sequence"/>
</dbReference>
<proteinExistence type="predicted"/>
<gene>
    <name evidence="1" type="ORF">SAMN05661077_1686</name>
</gene>
<protein>
    <submittedName>
        <fullName evidence="1">Uncharacterized protein</fullName>
    </submittedName>
</protein>
<organism evidence="1 2">
    <name type="scientific">Thiohalorhabdus denitrificans</name>
    <dbReference type="NCBI Taxonomy" id="381306"/>
    <lineage>
        <taxon>Bacteria</taxon>
        <taxon>Pseudomonadati</taxon>
        <taxon>Pseudomonadota</taxon>
        <taxon>Gammaproteobacteria</taxon>
        <taxon>Thiohalorhabdales</taxon>
        <taxon>Thiohalorhabdaceae</taxon>
        <taxon>Thiohalorhabdus</taxon>
    </lineage>
</organism>
<name>A0A1G5ELT3_9GAMM</name>